<evidence type="ECO:0000313" key="2">
    <source>
        <dbReference type="Proteomes" id="UP000595254"/>
    </source>
</evidence>
<sequence length="143" mass="16366">MSKSKSVDELTILDLKENPIWEWAIDVEENAEQDETWVRPSETKNFTVKLNGSIVSGELITNNDDKFPMMCSLDIDNNEVTISSIIFYNEIEDEYSALEDIVKEFELPLSINIELTINGKPNSLKFSANKVDIYKNDIKTNLN</sequence>
<keyword evidence="2" id="KW-1185">Reference proteome</keyword>
<reference evidence="1 2" key="1">
    <citation type="submission" date="2021-01" db="EMBL/GenBank/DDBJ databases">
        <title>FDA dAtabase for Regulatory Grade micrObial Sequences (FDA-ARGOS): Supporting development and validation of Infectious Disease Dx tests.</title>
        <authorList>
            <person name="Nelson B."/>
            <person name="Plummer A."/>
            <person name="Tallon L."/>
            <person name="Sadzewicz L."/>
            <person name="Zhao X."/>
            <person name="Boylan J."/>
            <person name="Ott S."/>
            <person name="Bowen H."/>
            <person name="Vavikolanu K."/>
            <person name="Mehta A."/>
            <person name="Aluvathingal J."/>
            <person name="Nadendla S."/>
            <person name="Myers T."/>
            <person name="Yan Y."/>
            <person name="Sichtig H."/>
        </authorList>
    </citation>
    <scope>NUCLEOTIDE SEQUENCE [LARGE SCALE GENOMIC DNA]</scope>
    <source>
        <strain evidence="1 2">FDAARGOS_1161</strain>
    </source>
</reference>
<dbReference type="KEGG" id="ppsr:I6J18_09055"/>
<accession>A0A974S1S3</accession>
<gene>
    <name evidence="1" type="ORF">I6J18_09055</name>
</gene>
<dbReference type="EMBL" id="CP068053">
    <property type="protein sequence ID" value="QQT01962.1"/>
    <property type="molecule type" value="Genomic_DNA"/>
</dbReference>
<evidence type="ECO:0000313" key="1">
    <source>
        <dbReference type="EMBL" id="QQT01962.1"/>
    </source>
</evidence>
<dbReference type="AlphaFoldDB" id="A0A974S1S3"/>
<dbReference type="RefSeq" id="WP_040373551.1">
    <property type="nucleotide sequence ID" value="NZ_CP068053.1"/>
</dbReference>
<organism evidence="1 2">
    <name type="scientific">Peribacillus psychrosaccharolyticus</name>
    <name type="common">Bacillus psychrosaccharolyticus</name>
    <dbReference type="NCBI Taxonomy" id="1407"/>
    <lineage>
        <taxon>Bacteria</taxon>
        <taxon>Bacillati</taxon>
        <taxon>Bacillota</taxon>
        <taxon>Bacilli</taxon>
        <taxon>Bacillales</taxon>
        <taxon>Bacillaceae</taxon>
        <taxon>Peribacillus</taxon>
    </lineage>
</organism>
<protein>
    <submittedName>
        <fullName evidence="1">Uncharacterized protein</fullName>
    </submittedName>
</protein>
<dbReference type="Proteomes" id="UP000595254">
    <property type="component" value="Chromosome"/>
</dbReference>
<name>A0A974S1S3_PERPY</name>
<proteinExistence type="predicted"/>